<gene>
    <name evidence="3" type="ORF">N8I77_003071</name>
</gene>
<dbReference type="PROSITE" id="PS50011">
    <property type="entry name" value="PROTEIN_KINASE_DOM"/>
    <property type="match status" value="1"/>
</dbReference>
<dbReference type="PANTHER" id="PTHR24359">
    <property type="entry name" value="SERINE/THREONINE-PROTEIN KINASE SBK1"/>
    <property type="match status" value="1"/>
</dbReference>
<comment type="caution">
    <text evidence="3">The sequence shown here is derived from an EMBL/GenBank/DDBJ whole genome shotgun (WGS) entry which is preliminary data.</text>
</comment>
<dbReference type="SMART" id="SM00220">
    <property type="entry name" value="S_TKc"/>
    <property type="match status" value="1"/>
</dbReference>
<keyword evidence="4" id="KW-1185">Reference proteome</keyword>
<evidence type="ECO:0000313" key="3">
    <source>
        <dbReference type="EMBL" id="KAK2609575.1"/>
    </source>
</evidence>
<evidence type="ECO:0000256" key="1">
    <source>
        <dbReference type="SAM" id="MobiDB-lite"/>
    </source>
</evidence>
<sequence>MRAEMSHHWGPGNATNPLHIGNQGQATRDRITQALLRASEKDCNDSRNRFIPRAALIEIINLEEVGEILKAREDADHWQNVAQDICPAHQGCACGWRYCTGRRMIFATLLLCRREELMLSRFYLRNPQLCDKDLPLNSDFFNNTDLNVSAKERELFIYTQWQVYTPFLTEFGTGNNQAVGELPMEVSLPWREKARIGKPILGEVSYVERIEIYPDSHDLTQDSDQVFALKTFEQRLAAGLSEEKFQQEVQANHKAPRHNRIVRLLSAFAYRDRYYLLFPFANEGSLENLWKSYTPDGVIRQITPVRVADWYSDEWLLSECLGIAEALVATHNLADGHLERTNALLHADIKPENILCFRDSGSNQLGIPVVLKLADFGEARRFEPNKALKASQVAHVKTYRPPEHCPGSLITLKYDVWCLGCLFLDFVTWAILGQDGIDSFRRKREVEEDDPAVTEAPGQLIEDTFFKTVKQEPTPLLFNRLHWGRNRKLKVDSRRATTRYSLWASSHVNVGTRVRDAVVSHLRVLRQHHRCSDRLEQVLLFVGGKMLVVDPGKRAGSLEVQEFLSGLIDRR</sequence>
<evidence type="ECO:0000313" key="4">
    <source>
        <dbReference type="Proteomes" id="UP001265746"/>
    </source>
</evidence>
<dbReference type="InterPro" id="IPR000719">
    <property type="entry name" value="Prot_kinase_dom"/>
</dbReference>
<dbReference type="EMBL" id="JAUJFL010000002">
    <property type="protein sequence ID" value="KAK2609575.1"/>
    <property type="molecule type" value="Genomic_DNA"/>
</dbReference>
<dbReference type="Proteomes" id="UP001265746">
    <property type="component" value="Unassembled WGS sequence"/>
</dbReference>
<dbReference type="InterPro" id="IPR008271">
    <property type="entry name" value="Ser/Thr_kinase_AS"/>
</dbReference>
<dbReference type="AlphaFoldDB" id="A0AAD9SJ74"/>
<dbReference type="PANTHER" id="PTHR24359:SF1">
    <property type="entry name" value="INHIBITOR OF NUCLEAR FACTOR KAPPA-B KINASE EPSILON SUBUNIT HOMOLOG 1-RELATED"/>
    <property type="match status" value="1"/>
</dbReference>
<dbReference type="SUPFAM" id="SSF56112">
    <property type="entry name" value="Protein kinase-like (PK-like)"/>
    <property type="match status" value="1"/>
</dbReference>
<dbReference type="PROSITE" id="PS00108">
    <property type="entry name" value="PROTEIN_KINASE_ST"/>
    <property type="match status" value="1"/>
</dbReference>
<dbReference type="Gene3D" id="3.30.200.20">
    <property type="entry name" value="Phosphorylase Kinase, domain 1"/>
    <property type="match status" value="1"/>
</dbReference>
<dbReference type="Pfam" id="PF00069">
    <property type="entry name" value="Pkinase"/>
    <property type="match status" value="1"/>
</dbReference>
<proteinExistence type="predicted"/>
<name>A0AAD9SJ74_PHOAM</name>
<dbReference type="GO" id="GO:0004674">
    <property type="term" value="F:protein serine/threonine kinase activity"/>
    <property type="evidence" value="ECO:0007669"/>
    <property type="project" value="TreeGrafter"/>
</dbReference>
<evidence type="ECO:0000259" key="2">
    <source>
        <dbReference type="PROSITE" id="PS50011"/>
    </source>
</evidence>
<feature type="domain" description="Protein kinase" evidence="2">
    <location>
        <begin position="190"/>
        <end position="564"/>
    </location>
</feature>
<dbReference type="Gene3D" id="1.10.510.10">
    <property type="entry name" value="Transferase(Phosphotransferase) domain 1"/>
    <property type="match status" value="1"/>
</dbReference>
<protein>
    <recommendedName>
        <fullName evidence="2">Protein kinase domain-containing protein</fullName>
    </recommendedName>
</protein>
<accession>A0AAD9SJ74</accession>
<dbReference type="CDD" id="cd00180">
    <property type="entry name" value="PKc"/>
    <property type="match status" value="1"/>
</dbReference>
<dbReference type="GO" id="GO:0005524">
    <property type="term" value="F:ATP binding"/>
    <property type="evidence" value="ECO:0007669"/>
    <property type="project" value="InterPro"/>
</dbReference>
<organism evidence="3 4">
    <name type="scientific">Phomopsis amygdali</name>
    <name type="common">Fusicoccum amygdali</name>
    <dbReference type="NCBI Taxonomy" id="1214568"/>
    <lineage>
        <taxon>Eukaryota</taxon>
        <taxon>Fungi</taxon>
        <taxon>Dikarya</taxon>
        <taxon>Ascomycota</taxon>
        <taxon>Pezizomycotina</taxon>
        <taxon>Sordariomycetes</taxon>
        <taxon>Sordariomycetidae</taxon>
        <taxon>Diaporthales</taxon>
        <taxon>Diaporthaceae</taxon>
        <taxon>Diaporthe</taxon>
    </lineage>
</organism>
<dbReference type="InterPro" id="IPR011009">
    <property type="entry name" value="Kinase-like_dom_sf"/>
</dbReference>
<feature type="region of interest" description="Disordered" evidence="1">
    <location>
        <begin position="1"/>
        <end position="20"/>
    </location>
</feature>
<reference evidence="3" key="1">
    <citation type="submission" date="2023-06" db="EMBL/GenBank/DDBJ databases">
        <authorList>
            <person name="Noh H."/>
        </authorList>
    </citation>
    <scope>NUCLEOTIDE SEQUENCE</scope>
    <source>
        <strain evidence="3">DUCC20226</strain>
    </source>
</reference>